<dbReference type="AlphaFoldDB" id="A0A660SIM9"/>
<feature type="domain" description="RNA polymerase sigma-70 region 3" evidence="6">
    <location>
        <begin position="121"/>
        <end position="155"/>
    </location>
</feature>
<evidence type="ECO:0000256" key="3">
    <source>
        <dbReference type="ARBA" id="ARBA00023125"/>
    </source>
</evidence>
<proteinExistence type="predicted"/>
<dbReference type="InterPro" id="IPR007627">
    <property type="entry name" value="RNA_pol_sigma70_r2"/>
</dbReference>
<keyword evidence="1" id="KW-0805">Transcription regulation</keyword>
<dbReference type="InterPro" id="IPR050239">
    <property type="entry name" value="Sigma-70_RNA_pol_init_factors"/>
</dbReference>
<evidence type="ECO:0000259" key="6">
    <source>
        <dbReference type="Pfam" id="PF04539"/>
    </source>
</evidence>
<keyword evidence="4" id="KW-0804">Transcription</keyword>
<evidence type="ECO:0000259" key="8">
    <source>
        <dbReference type="Pfam" id="PF04545"/>
    </source>
</evidence>
<evidence type="ECO:0000256" key="4">
    <source>
        <dbReference type="ARBA" id="ARBA00023163"/>
    </source>
</evidence>
<feature type="domain" description="RNA polymerase sigma-70 region 4" evidence="8">
    <location>
        <begin position="200"/>
        <end position="253"/>
    </location>
</feature>
<accession>A0A660SIM9</accession>
<dbReference type="InterPro" id="IPR036388">
    <property type="entry name" value="WH-like_DNA-bd_sf"/>
</dbReference>
<dbReference type="NCBIfam" id="TIGR02937">
    <property type="entry name" value="sigma70-ECF"/>
    <property type="match status" value="1"/>
</dbReference>
<dbReference type="InterPro" id="IPR000943">
    <property type="entry name" value="RNA_pol_sigma70"/>
</dbReference>
<dbReference type="Pfam" id="PF04539">
    <property type="entry name" value="Sigma70_r3"/>
    <property type="match status" value="1"/>
</dbReference>
<dbReference type="Pfam" id="PF00140">
    <property type="entry name" value="Sigma70_r1_2"/>
    <property type="match status" value="1"/>
</dbReference>
<dbReference type="Pfam" id="PF04545">
    <property type="entry name" value="Sigma70_r4"/>
    <property type="match status" value="1"/>
</dbReference>
<sequence>MIDPGLARYFKDISNYKPISREEEIRLARKARNGDEAAREKLILANLRFVVQVAKNFQNQGLSLLELIIAGNYGLVKAASNYDERRKVRFLTYAVWWIRKEIQSAIRDHQIMKVDWSEKDRKMDRAIKRLYKQLGREPSIDEIARELSIPPDEISAPPLVQMDRIDDEGFDQSSLAEEITIPSPEEIFLKKRDQELINEALKRLNKTEATVIKRNYGLDGNEPESMEKIGKRLRLSRERVRQIRNRALNKLRAYLEEKGTYPK</sequence>
<dbReference type="Proteomes" id="UP000268469">
    <property type="component" value="Unassembled WGS sequence"/>
</dbReference>
<dbReference type="GO" id="GO:0003677">
    <property type="term" value="F:DNA binding"/>
    <property type="evidence" value="ECO:0007669"/>
    <property type="project" value="UniProtKB-KW"/>
</dbReference>
<dbReference type="InterPro" id="IPR009042">
    <property type="entry name" value="RNA_pol_sigma70_r1_2"/>
</dbReference>
<dbReference type="InterPro" id="IPR014284">
    <property type="entry name" value="RNA_pol_sigma-70_dom"/>
</dbReference>
<dbReference type="InterPro" id="IPR007624">
    <property type="entry name" value="RNA_pol_sigma70_r3"/>
</dbReference>
<evidence type="ECO:0000259" key="5">
    <source>
        <dbReference type="Pfam" id="PF00140"/>
    </source>
</evidence>
<feature type="domain" description="RNA polymerase sigma-70 region 1.2" evidence="5">
    <location>
        <begin position="8"/>
        <end position="37"/>
    </location>
</feature>
<reference evidence="9 10" key="1">
    <citation type="submission" date="2018-06" db="EMBL/GenBank/DDBJ databases">
        <title>Extensive metabolic versatility and redundancy in microbially diverse, dynamic hydrothermal sediments.</title>
        <authorList>
            <person name="Dombrowski N."/>
            <person name="Teske A."/>
            <person name="Baker B.J."/>
        </authorList>
    </citation>
    <scope>NUCLEOTIDE SEQUENCE [LARGE SCALE GENOMIC DNA]</scope>
    <source>
        <strain evidence="9">B36_G15</strain>
    </source>
</reference>
<feature type="domain" description="RNA polymerase sigma-70 region 2" evidence="7">
    <location>
        <begin position="42"/>
        <end position="110"/>
    </location>
</feature>
<evidence type="ECO:0000313" key="10">
    <source>
        <dbReference type="Proteomes" id="UP000268469"/>
    </source>
</evidence>
<keyword evidence="2" id="KW-0731">Sigma factor</keyword>
<dbReference type="GO" id="GO:0006352">
    <property type="term" value="P:DNA-templated transcription initiation"/>
    <property type="evidence" value="ECO:0007669"/>
    <property type="project" value="InterPro"/>
</dbReference>
<dbReference type="Gene3D" id="1.10.10.10">
    <property type="entry name" value="Winged helix-like DNA-binding domain superfamily/Winged helix DNA-binding domain"/>
    <property type="match status" value="2"/>
</dbReference>
<protein>
    <submittedName>
        <fullName evidence="9">RNA polymerase subunit sigma</fullName>
    </submittedName>
</protein>
<evidence type="ECO:0000256" key="2">
    <source>
        <dbReference type="ARBA" id="ARBA00023082"/>
    </source>
</evidence>
<dbReference type="PRINTS" id="PR00046">
    <property type="entry name" value="SIGMA70FCT"/>
</dbReference>
<dbReference type="EMBL" id="QNBE01000032">
    <property type="protein sequence ID" value="RKX70644.1"/>
    <property type="molecule type" value="Genomic_DNA"/>
</dbReference>
<name>A0A660SIM9_UNCW3</name>
<evidence type="ECO:0000313" key="9">
    <source>
        <dbReference type="EMBL" id="RKX70644.1"/>
    </source>
</evidence>
<dbReference type="GO" id="GO:0016987">
    <property type="term" value="F:sigma factor activity"/>
    <property type="evidence" value="ECO:0007669"/>
    <property type="project" value="UniProtKB-KW"/>
</dbReference>
<comment type="caution">
    <text evidence="9">The sequence shown here is derived from an EMBL/GenBank/DDBJ whole genome shotgun (WGS) entry which is preliminary data.</text>
</comment>
<dbReference type="InterPro" id="IPR013324">
    <property type="entry name" value="RNA_pol_sigma_r3/r4-like"/>
</dbReference>
<dbReference type="Pfam" id="PF04542">
    <property type="entry name" value="Sigma70_r2"/>
    <property type="match status" value="1"/>
</dbReference>
<dbReference type="PANTHER" id="PTHR30603">
    <property type="entry name" value="RNA POLYMERASE SIGMA FACTOR RPO"/>
    <property type="match status" value="1"/>
</dbReference>
<dbReference type="PANTHER" id="PTHR30603:SF47">
    <property type="entry name" value="RNA POLYMERASE SIGMA FACTOR SIGD, CHLOROPLASTIC"/>
    <property type="match status" value="1"/>
</dbReference>
<organism evidence="9 10">
    <name type="scientific">candidate division WOR-3 bacterium</name>
    <dbReference type="NCBI Taxonomy" id="2052148"/>
    <lineage>
        <taxon>Bacteria</taxon>
        <taxon>Bacteria division WOR-3</taxon>
    </lineage>
</organism>
<dbReference type="Gene3D" id="1.20.120.1810">
    <property type="match status" value="1"/>
</dbReference>
<keyword evidence="3" id="KW-0238">DNA-binding</keyword>
<evidence type="ECO:0000259" key="7">
    <source>
        <dbReference type="Pfam" id="PF04542"/>
    </source>
</evidence>
<evidence type="ECO:0000256" key="1">
    <source>
        <dbReference type="ARBA" id="ARBA00023015"/>
    </source>
</evidence>
<dbReference type="InterPro" id="IPR013325">
    <property type="entry name" value="RNA_pol_sigma_r2"/>
</dbReference>
<dbReference type="SUPFAM" id="SSF88946">
    <property type="entry name" value="Sigma2 domain of RNA polymerase sigma factors"/>
    <property type="match status" value="1"/>
</dbReference>
<gene>
    <name evidence="9" type="ORF">DRP53_04355</name>
</gene>
<dbReference type="SUPFAM" id="SSF88659">
    <property type="entry name" value="Sigma3 and sigma4 domains of RNA polymerase sigma factors"/>
    <property type="match status" value="2"/>
</dbReference>
<dbReference type="InterPro" id="IPR007630">
    <property type="entry name" value="RNA_pol_sigma70_r4"/>
</dbReference>